<gene>
    <name evidence="2" type="ORF">DFP77_103121</name>
</gene>
<dbReference type="EMBL" id="QPJQ01000003">
    <property type="protein sequence ID" value="RCX08020.1"/>
    <property type="molecule type" value="Genomic_DNA"/>
</dbReference>
<dbReference type="PANTHER" id="PTHR33594">
    <property type="entry name" value="SUPERFAMILY HYDROLASE, PUTATIVE (AFU_ORTHOLOGUE AFUA_1G03035)-RELATED"/>
    <property type="match status" value="1"/>
</dbReference>
<dbReference type="SUPFAM" id="SSF109604">
    <property type="entry name" value="HD-domain/PDEase-like"/>
    <property type="match status" value="1"/>
</dbReference>
<reference evidence="2 3" key="1">
    <citation type="submission" date="2018-07" db="EMBL/GenBank/DDBJ databases">
        <title>Genomic Encyclopedia of Type Strains, Phase III (KMG-III): the genomes of soil and plant-associated and newly described type strains.</title>
        <authorList>
            <person name="Whitman W."/>
        </authorList>
    </citation>
    <scope>NUCLEOTIDE SEQUENCE [LARGE SCALE GENOMIC DNA]</scope>
    <source>
        <strain evidence="2 3">CECT 7731</strain>
    </source>
</reference>
<dbReference type="AlphaFoldDB" id="A0A369AFA1"/>
<dbReference type="InterPro" id="IPR003607">
    <property type="entry name" value="HD/PDEase_dom"/>
</dbReference>
<dbReference type="Proteomes" id="UP000253506">
    <property type="component" value="Unassembled WGS sequence"/>
</dbReference>
<comment type="caution">
    <text evidence="2">The sequence shown here is derived from an EMBL/GenBank/DDBJ whole genome shotgun (WGS) entry which is preliminary data.</text>
</comment>
<evidence type="ECO:0000313" key="3">
    <source>
        <dbReference type="Proteomes" id="UP000253506"/>
    </source>
</evidence>
<evidence type="ECO:0000259" key="1">
    <source>
        <dbReference type="PROSITE" id="PS51831"/>
    </source>
</evidence>
<dbReference type="CDD" id="cd00077">
    <property type="entry name" value="HDc"/>
    <property type="match status" value="1"/>
</dbReference>
<dbReference type="InterPro" id="IPR006674">
    <property type="entry name" value="HD_domain"/>
</dbReference>
<organism evidence="2 3">
    <name type="scientific">Marinomonas foliarum</name>
    <dbReference type="NCBI Taxonomy" id="491950"/>
    <lineage>
        <taxon>Bacteria</taxon>
        <taxon>Pseudomonadati</taxon>
        <taxon>Pseudomonadota</taxon>
        <taxon>Gammaproteobacteria</taxon>
        <taxon>Oceanospirillales</taxon>
        <taxon>Oceanospirillaceae</taxon>
        <taxon>Marinomonas</taxon>
    </lineage>
</organism>
<dbReference type="SMART" id="SM00471">
    <property type="entry name" value="HDc"/>
    <property type="match status" value="1"/>
</dbReference>
<dbReference type="RefSeq" id="WP_114410726.1">
    <property type="nucleotide sequence ID" value="NZ_QPJQ01000003.1"/>
</dbReference>
<feature type="domain" description="HD" evidence="1">
    <location>
        <begin position="28"/>
        <end position="132"/>
    </location>
</feature>
<proteinExistence type="predicted"/>
<accession>A0A369AFA1</accession>
<dbReference type="Pfam" id="PF01966">
    <property type="entry name" value="HD"/>
    <property type="match status" value="1"/>
</dbReference>
<dbReference type="PROSITE" id="PS51831">
    <property type="entry name" value="HD"/>
    <property type="match status" value="1"/>
</dbReference>
<dbReference type="Gene3D" id="1.10.3210.50">
    <property type="match status" value="1"/>
</dbReference>
<name>A0A369AFA1_9GAMM</name>
<protein>
    <recommendedName>
        <fullName evidence="1">HD domain-containing protein</fullName>
    </recommendedName>
</protein>
<dbReference type="OrthoDB" id="9797344at2"/>
<sequence>MLLTFLIEFEQKSRVFLQTQEETDVAHDISHILRVVKTAKQLAEAEKADLAVVVPAAWLHDCVSLPKNHPNRHLASRMAADKAIEFLVSINYPSEYYKAIHHAICSHSFSANISTDTLEAKIVQDADRLDALGAVGIARCMQVSGALNRTLYSFYDPFCEQREPNDALYSIDHFYNKLFHIVDRLNTPSAQLEGRRRERVMRTFLEQLAYEI</sequence>
<evidence type="ECO:0000313" key="2">
    <source>
        <dbReference type="EMBL" id="RCX08020.1"/>
    </source>
</evidence>
<dbReference type="PANTHER" id="PTHR33594:SF1">
    <property type="entry name" value="HD_PDEASE DOMAIN-CONTAINING PROTEIN"/>
    <property type="match status" value="1"/>
</dbReference>